<dbReference type="RefSeq" id="WP_265419232.1">
    <property type="nucleotide sequence ID" value="NZ_CP093443.1"/>
</dbReference>
<evidence type="ECO:0008006" key="3">
    <source>
        <dbReference type="Google" id="ProtNLM"/>
    </source>
</evidence>
<evidence type="ECO:0000313" key="2">
    <source>
        <dbReference type="Proteomes" id="UP001064879"/>
    </source>
</evidence>
<accession>A0ABY5SQ96</accession>
<reference evidence="1" key="1">
    <citation type="submission" date="2022-03" db="EMBL/GenBank/DDBJ databases">
        <title>Brevibacterium spongiae sp. nov., isolated from marine sponge.</title>
        <authorList>
            <person name="Li Z."/>
            <person name="Zhang M."/>
        </authorList>
    </citation>
    <scope>NUCLEOTIDE SEQUENCE</scope>
    <source>
        <strain evidence="1">WHS-Z9</strain>
    </source>
</reference>
<dbReference type="SUPFAM" id="SSF51161">
    <property type="entry name" value="Trimeric LpxA-like enzymes"/>
    <property type="match status" value="1"/>
</dbReference>
<proteinExistence type="predicted"/>
<organism evidence="1 2">
    <name type="scientific">Brevibacterium spongiae</name>
    <dbReference type="NCBI Taxonomy" id="2909672"/>
    <lineage>
        <taxon>Bacteria</taxon>
        <taxon>Bacillati</taxon>
        <taxon>Actinomycetota</taxon>
        <taxon>Actinomycetes</taxon>
        <taxon>Micrococcales</taxon>
        <taxon>Brevibacteriaceae</taxon>
        <taxon>Brevibacterium</taxon>
    </lineage>
</organism>
<dbReference type="Gene3D" id="2.160.10.10">
    <property type="entry name" value="Hexapeptide repeat proteins"/>
    <property type="match status" value="1"/>
</dbReference>
<dbReference type="InterPro" id="IPR011004">
    <property type="entry name" value="Trimer_LpxA-like_sf"/>
</dbReference>
<dbReference type="InterPro" id="IPR051159">
    <property type="entry name" value="Hexapeptide_acetyltransf"/>
</dbReference>
<sequence length="216" mass="23384">MTENKGGSPPTDAPNRFFMVMADGTQVENPDVEGFRVRFAGMGNTVEVHEGSRFINTAAALSNGSSLIIGKTHRWGIRNVTFNLGSAGHGKKVSIGESSSLNEARFELHDSSYAEVTIGRDNLWSKGISVRPDDLHQMYDITTGEILNHPEPIVIGDHVWVGADVTFMKGARVASNSIVGNAALVTKAFTQENVAIGGVPAKILTENVNWRHDHFV</sequence>
<dbReference type="EMBL" id="CP093443">
    <property type="protein sequence ID" value="UVI36667.1"/>
    <property type="molecule type" value="Genomic_DNA"/>
</dbReference>
<gene>
    <name evidence="1" type="ORF">L1F31_03085</name>
</gene>
<evidence type="ECO:0000313" key="1">
    <source>
        <dbReference type="EMBL" id="UVI36667.1"/>
    </source>
</evidence>
<keyword evidence="2" id="KW-1185">Reference proteome</keyword>
<dbReference type="PANTHER" id="PTHR23416:SF78">
    <property type="entry name" value="LIPOPOLYSACCHARIDE BIOSYNTHESIS O-ACETYL TRANSFERASE WBBJ-RELATED"/>
    <property type="match status" value="1"/>
</dbReference>
<dbReference type="Proteomes" id="UP001064879">
    <property type="component" value="Chromosome"/>
</dbReference>
<protein>
    <recommendedName>
        <fullName evidence="3">Acyltransferase</fullName>
    </recommendedName>
</protein>
<dbReference type="PANTHER" id="PTHR23416">
    <property type="entry name" value="SIALIC ACID SYNTHASE-RELATED"/>
    <property type="match status" value="1"/>
</dbReference>
<name>A0ABY5SQ96_9MICO</name>